<dbReference type="Pfam" id="PF01053">
    <property type="entry name" value="Cys_Met_Meta_PP"/>
    <property type="match status" value="1"/>
</dbReference>
<accession>A0A2H4SB25</accession>
<comment type="cofactor">
    <cofactor evidence="1 5">
        <name>pyridoxal 5'-phosphate</name>
        <dbReference type="ChEBI" id="CHEBI:597326"/>
    </cofactor>
</comment>
<dbReference type="OrthoDB" id="3512640at2759"/>
<proteinExistence type="inferred from homology"/>
<evidence type="ECO:0000256" key="4">
    <source>
        <dbReference type="ARBA" id="ARBA00022898"/>
    </source>
</evidence>
<dbReference type="GO" id="GO:0071269">
    <property type="term" value="P:L-homocysteine biosynthetic process"/>
    <property type="evidence" value="ECO:0007669"/>
    <property type="project" value="TreeGrafter"/>
</dbReference>
<evidence type="ECO:0000256" key="2">
    <source>
        <dbReference type="ARBA" id="ARBA00009077"/>
    </source>
</evidence>
<dbReference type="GO" id="GO:0004124">
    <property type="term" value="F:cysteine synthase activity"/>
    <property type="evidence" value="ECO:0007669"/>
    <property type="project" value="TreeGrafter"/>
</dbReference>
<dbReference type="Gene3D" id="3.40.640.10">
    <property type="entry name" value="Type I PLP-dependent aspartate aminotransferase-like (Major domain)"/>
    <property type="match status" value="1"/>
</dbReference>
<dbReference type="PANTHER" id="PTHR43797">
    <property type="entry name" value="HOMOCYSTEINE/CYSTEINE SYNTHASE"/>
    <property type="match status" value="1"/>
</dbReference>
<evidence type="ECO:0000313" key="8">
    <source>
        <dbReference type="Proteomes" id="UP000323067"/>
    </source>
</evidence>
<dbReference type="Proteomes" id="UP000323067">
    <property type="component" value="Chromosome vi"/>
</dbReference>
<dbReference type="InterPro" id="IPR000277">
    <property type="entry name" value="Cys/Met-Metab_PyrdxlP-dep_enz"/>
</dbReference>
<reference evidence="7 8" key="1">
    <citation type="journal article" date="2017" name="BMC Genomics">
        <title>Chromosome level assembly and secondary metabolite potential of the parasitic fungus Cordyceps militaris.</title>
        <authorList>
            <person name="Kramer G.J."/>
            <person name="Nodwell J.R."/>
        </authorList>
    </citation>
    <scope>NUCLEOTIDE SEQUENCE [LARGE SCALE GENOMIC DNA]</scope>
    <source>
        <strain evidence="7 8">ATCC 34164</strain>
    </source>
</reference>
<gene>
    <name evidence="7" type="ORF">A9K55_005908</name>
</gene>
<dbReference type="InterPro" id="IPR015422">
    <property type="entry name" value="PyrdxlP-dep_Trfase_small"/>
</dbReference>
<dbReference type="VEuPathDB" id="FungiDB:CCM_03055"/>
<keyword evidence="3" id="KW-0808">Transferase</keyword>
<name>A0A2H4SB25_CORMI</name>
<evidence type="ECO:0000256" key="5">
    <source>
        <dbReference type="RuleBase" id="RU362118"/>
    </source>
</evidence>
<evidence type="ECO:0000256" key="1">
    <source>
        <dbReference type="ARBA" id="ARBA00001933"/>
    </source>
</evidence>
<dbReference type="VEuPathDB" id="FungiDB:A9K55_005908"/>
<dbReference type="InterPro" id="IPR015421">
    <property type="entry name" value="PyrdxlP-dep_Trfase_major"/>
</dbReference>
<dbReference type="EMBL" id="CP023323">
    <property type="protein sequence ID" value="ATY60305.1"/>
    <property type="molecule type" value="Genomic_DNA"/>
</dbReference>
<dbReference type="GO" id="GO:0030170">
    <property type="term" value="F:pyridoxal phosphate binding"/>
    <property type="evidence" value="ECO:0007669"/>
    <property type="project" value="InterPro"/>
</dbReference>
<dbReference type="GO" id="GO:0005737">
    <property type="term" value="C:cytoplasm"/>
    <property type="evidence" value="ECO:0007669"/>
    <property type="project" value="TreeGrafter"/>
</dbReference>
<dbReference type="FunFam" id="3.40.640.10:FF:000035">
    <property type="entry name" value="O-succinylhomoserine sulfhydrylase"/>
    <property type="match status" value="1"/>
</dbReference>
<dbReference type="InterPro" id="IPR015424">
    <property type="entry name" value="PyrdxlP-dep_Trfase"/>
</dbReference>
<dbReference type="GO" id="GO:0003961">
    <property type="term" value="F:O-acetylhomoserine aminocarboxypropyltransferase activity"/>
    <property type="evidence" value="ECO:0007669"/>
    <property type="project" value="TreeGrafter"/>
</dbReference>
<dbReference type="PROSITE" id="PS00868">
    <property type="entry name" value="CYS_MET_METAB_PP"/>
    <property type="match status" value="1"/>
</dbReference>
<dbReference type="AlphaFoldDB" id="A0A2H4SB25"/>
<evidence type="ECO:0000256" key="6">
    <source>
        <dbReference type="SAM" id="MobiDB-lite"/>
    </source>
</evidence>
<dbReference type="GO" id="GO:0019346">
    <property type="term" value="P:transsulfuration"/>
    <property type="evidence" value="ECO:0007669"/>
    <property type="project" value="InterPro"/>
</dbReference>
<dbReference type="Gene3D" id="3.90.1150.10">
    <property type="entry name" value="Aspartate Aminotransferase, domain 1"/>
    <property type="match status" value="1"/>
</dbReference>
<sequence>MANTFVHFKLDVDKESRRRFSTRQVHAGATPDPNTKARAVPIYATASYVFTNSEHARRVCSNEEAGYVYSRIANPTVEVLEKRVASLEGGTAAVACASGQAAAFQTILCLASSGENIVSSTNLYGGTYSMFKTLLPRIGIFVRWVNDDDPSSFQALTDEKTKLYYLETVGNPRISVPDMAAIAELAHAHTIPFVVDNTFGAGGFWCPVIDYGADIVIHSATKWLGGHGTTVGGVVVDSGRFDWSKTGGKFPVLTHPAGSTVEVSYATAYGDCAFALAVRIEGVMKVGGVMNPFAAQQILLGIETLSLRCERIGANALRVATYLSSSPKIDMATKYMRRGYGGVLSFGLRGGTTASRHFVDALDLISNMTNVGDCKTMATHPWSSTHSLLSEKDRIDAGVTEDLIRLSIGTEDCDDILADIRTAFEAIPQTAAAGGSVEETTAGVIAREEMAVTKETAAARVITTEAIADGESQEITTPEETDATGQGYPATESMDNVDNTMAAENNTVSVSA</sequence>
<evidence type="ECO:0000313" key="7">
    <source>
        <dbReference type="EMBL" id="ATY60305.1"/>
    </source>
</evidence>
<dbReference type="PANTHER" id="PTHR43797:SF2">
    <property type="entry name" value="HOMOCYSTEINE_CYSTEINE SYNTHASE"/>
    <property type="match status" value="1"/>
</dbReference>
<comment type="similarity">
    <text evidence="2 5">Belongs to the trans-sulfuration enzymes family.</text>
</comment>
<protein>
    <submittedName>
        <fullName evidence="7">O-acetylhomoserine O-acetylserine sulfhydrylase</fullName>
    </submittedName>
</protein>
<keyword evidence="4 5" id="KW-0663">Pyridoxal phosphate</keyword>
<evidence type="ECO:0000256" key="3">
    <source>
        <dbReference type="ARBA" id="ARBA00022679"/>
    </source>
</evidence>
<dbReference type="SUPFAM" id="SSF53383">
    <property type="entry name" value="PLP-dependent transferases"/>
    <property type="match status" value="1"/>
</dbReference>
<dbReference type="InterPro" id="IPR054542">
    <property type="entry name" value="Cys_met_metab_PP"/>
</dbReference>
<dbReference type="InterPro" id="IPR006235">
    <property type="entry name" value="OAc-hSer/O-AcSer_sulfhydrylase"/>
</dbReference>
<dbReference type="NCBIfam" id="TIGR01326">
    <property type="entry name" value="OAH_OAS_sulfhy"/>
    <property type="match status" value="1"/>
</dbReference>
<feature type="region of interest" description="Disordered" evidence="6">
    <location>
        <begin position="470"/>
        <end position="497"/>
    </location>
</feature>
<dbReference type="GO" id="GO:0006535">
    <property type="term" value="P:cysteine biosynthetic process from serine"/>
    <property type="evidence" value="ECO:0007669"/>
    <property type="project" value="TreeGrafter"/>
</dbReference>
<organism evidence="7 8">
    <name type="scientific">Cordyceps militaris</name>
    <name type="common">Caterpillar fungus</name>
    <name type="synonym">Clavaria militaris</name>
    <dbReference type="NCBI Taxonomy" id="73501"/>
    <lineage>
        <taxon>Eukaryota</taxon>
        <taxon>Fungi</taxon>
        <taxon>Dikarya</taxon>
        <taxon>Ascomycota</taxon>
        <taxon>Pezizomycotina</taxon>
        <taxon>Sordariomycetes</taxon>
        <taxon>Hypocreomycetidae</taxon>
        <taxon>Hypocreales</taxon>
        <taxon>Cordycipitaceae</taxon>
        <taxon>Cordyceps</taxon>
    </lineage>
</organism>